<comment type="caution">
    <text evidence="1">The sequence shown here is derived from an EMBL/GenBank/DDBJ whole genome shotgun (WGS) entry which is preliminary data.</text>
</comment>
<dbReference type="InterPro" id="IPR051026">
    <property type="entry name" value="PI/PC_transfer"/>
</dbReference>
<dbReference type="EMBL" id="CAXAMM010035780">
    <property type="protein sequence ID" value="CAK9074848.1"/>
    <property type="molecule type" value="Genomic_DNA"/>
</dbReference>
<dbReference type="Pfam" id="PF00650">
    <property type="entry name" value="CRAL_TRIO"/>
    <property type="match status" value="1"/>
</dbReference>
<accession>A0ABP0PFQ7</accession>
<dbReference type="InterPro" id="IPR036865">
    <property type="entry name" value="CRAL-TRIO_dom_sf"/>
</dbReference>
<evidence type="ECO:0000313" key="1">
    <source>
        <dbReference type="EMBL" id="CAK9074848.1"/>
    </source>
</evidence>
<protein>
    <submittedName>
        <fullName evidence="1">Phosphatidylinositol/phosphatidylcholine transfer protein SFH2 (Protein SEC FOURTEEN HOMOLOGS 2) (AtSFH2)</fullName>
    </submittedName>
</protein>
<dbReference type="PANTHER" id="PTHR45657:SF1">
    <property type="entry name" value="CRAL-TRIO DOMAIN-CONTAINING PROTEIN YKL091C-RELATED"/>
    <property type="match status" value="1"/>
</dbReference>
<dbReference type="PROSITE" id="PS50191">
    <property type="entry name" value="CRAL_TRIO"/>
    <property type="match status" value="1"/>
</dbReference>
<dbReference type="InterPro" id="IPR001251">
    <property type="entry name" value="CRAL-TRIO_dom"/>
</dbReference>
<reference evidence="1 2" key="1">
    <citation type="submission" date="2024-02" db="EMBL/GenBank/DDBJ databases">
        <authorList>
            <person name="Chen Y."/>
            <person name="Shah S."/>
            <person name="Dougan E. K."/>
            <person name="Thang M."/>
            <person name="Chan C."/>
        </authorList>
    </citation>
    <scope>NUCLEOTIDE SEQUENCE [LARGE SCALE GENOMIC DNA]</scope>
</reference>
<dbReference type="CDD" id="cd00170">
    <property type="entry name" value="SEC14"/>
    <property type="match status" value="1"/>
</dbReference>
<dbReference type="Gene3D" id="3.40.525.10">
    <property type="entry name" value="CRAL-TRIO lipid binding domain"/>
    <property type="match status" value="1"/>
</dbReference>
<dbReference type="SUPFAM" id="SSF52087">
    <property type="entry name" value="CRAL/TRIO domain"/>
    <property type="match status" value="1"/>
</dbReference>
<sequence>MLANDPLVREHFPQYLPSEDELSATAQLVAEMPSNEMQLKEFVAIHADVKATLRRFCWQAKQDGLTGAACAQEAVKLLNLCLERRAKLGLNSILTTPSFPPEYWASFIDVVPQTYHGLGPRGQPIVLIRTGGIDPAAFNKLQSTGQEHAVADVNAAVLCFLRCEECLFRKTVPEESESVGHLADRIILIIDLWGMGLGHIRFARDFLAVAVRQTVILYPETLDRVLVVNAAWSFARLLWPILKQLLHPVTQRKVEIVDASRTREKLLEHLDANSIPFQLGGPNHGIHMGRLLHD</sequence>
<organism evidence="1 2">
    <name type="scientific">Durusdinium trenchii</name>
    <dbReference type="NCBI Taxonomy" id="1381693"/>
    <lineage>
        <taxon>Eukaryota</taxon>
        <taxon>Sar</taxon>
        <taxon>Alveolata</taxon>
        <taxon>Dinophyceae</taxon>
        <taxon>Suessiales</taxon>
        <taxon>Symbiodiniaceae</taxon>
        <taxon>Durusdinium</taxon>
    </lineage>
</organism>
<name>A0ABP0PFQ7_9DINO</name>
<keyword evidence="2" id="KW-1185">Reference proteome</keyword>
<dbReference type="PANTHER" id="PTHR45657">
    <property type="entry name" value="CRAL-TRIO DOMAIN-CONTAINING PROTEIN YKL091C-RELATED"/>
    <property type="match status" value="1"/>
</dbReference>
<gene>
    <name evidence="1" type="ORF">SCF082_LOCUS36378</name>
</gene>
<dbReference type="Proteomes" id="UP001642464">
    <property type="component" value="Unassembled WGS sequence"/>
</dbReference>
<proteinExistence type="predicted"/>
<evidence type="ECO:0000313" key="2">
    <source>
        <dbReference type="Proteomes" id="UP001642464"/>
    </source>
</evidence>
<dbReference type="SMART" id="SM00516">
    <property type="entry name" value="SEC14"/>
    <property type="match status" value="1"/>
</dbReference>